<dbReference type="GO" id="GO:0005886">
    <property type="term" value="C:plasma membrane"/>
    <property type="evidence" value="ECO:0007669"/>
    <property type="project" value="UniProtKB-SubCell"/>
</dbReference>
<protein>
    <recommendedName>
        <fullName evidence="8">ABC transmembrane type-1 domain-containing protein</fullName>
    </recommendedName>
</protein>
<feature type="domain" description="ABC transmembrane type-1" evidence="8">
    <location>
        <begin position="67"/>
        <end position="255"/>
    </location>
</feature>
<dbReference type="Gene3D" id="1.10.3720.10">
    <property type="entry name" value="MetI-like"/>
    <property type="match status" value="1"/>
</dbReference>
<dbReference type="InterPro" id="IPR035906">
    <property type="entry name" value="MetI-like_sf"/>
</dbReference>
<dbReference type="GO" id="GO:0055085">
    <property type="term" value="P:transmembrane transport"/>
    <property type="evidence" value="ECO:0007669"/>
    <property type="project" value="InterPro"/>
</dbReference>
<evidence type="ECO:0000313" key="10">
    <source>
        <dbReference type="Proteomes" id="UP000003527"/>
    </source>
</evidence>
<comment type="caution">
    <text evidence="9">The sequence shown here is derived from an EMBL/GenBank/DDBJ whole genome shotgun (WGS) entry which is preliminary data.</text>
</comment>
<evidence type="ECO:0000256" key="3">
    <source>
        <dbReference type="ARBA" id="ARBA00022475"/>
    </source>
</evidence>
<accession>G9WU14</accession>
<gene>
    <name evidence="9" type="ORF">HMPREF9624_00524</name>
</gene>
<dbReference type="RefSeq" id="WP_009536415.1">
    <property type="nucleotide sequence ID" value="NZ_JH414504.1"/>
</dbReference>
<organism evidence="9 10">
    <name type="scientific">Oribacterium asaccharolyticum ACB7</name>
    <dbReference type="NCBI Taxonomy" id="796944"/>
    <lineage>
        <taxon>Bacteria</taxon>
        <taxon>Bacillati</taxon>
        <taxon>Bacillota</taxon>
        <taxon>Clostridia</taxon>
        <taxon>Lachnospirales</taxon>
        <taxon>Lachnospiraceae</taxon>
        <taxon>Oribacterium</taxon>
    </lineage>
</organism>
<dbReference type="Pfam" id="PF00528">
    <property type="entry name" value="BPD_transp_1"/>
    <property type="match status" value="1"/>
</dbReference>
<comment type="similarity">
    <text evidence="7">Belongs to the binding-protein-dependent transport system permease family.</text>
</comment>
<dbReference type="EMBL" id="AFZD01000016">
    <property type="protein sequence ID" value="EHL12217.1"/>
    <property type="molecule type" value="Genomic_DNA"/>
</dbReference>
<feature type="transmembrane region" description="Helical" evidence="7">
    <location>
        <begin position="135"/>
        <end position="155"/>
    </location>
</feature>
<comment type="subcellular location">
    <subcellularLocation>
        <location evidence="1 7">Cell membrane</location>
        <topology evidence="1 7">Multi-pass membrane protein</topology>
    </subcellularLocation>
</comment>
<evidence type="ECO:0000313" key="9">
    <source>
        <dbReference type="EMBL" id="EHL12217.1"/>
    </source>
</evidence>
<dbReference type="CDD" id="cd06261">
    <property type="entry name" value="TM_PBP2"/>
    <property type="match status" value="1"/>
</dbReference>
<sequence length="270" mass="30275">MKKYSDMFRSALGLILSLFMLVPFIMIILNSFKTKKESAELGLEFPKQWNFRENYSVVMSSGILHAFRNSCFVTCLSVLLIILVSAIAAFILQRRGTKLSKKLITFFVIGLIVPGQIIPTYMLCSFLHLKTFFGAAAVLTAANIPLGIFLYIGALKSISRDIDEAAILDGCDSLSLFFFVIFPLLKPMTVTLFILTFMNIWNDFGTTIYFLNTSENYTLPLTIYNFFSTHSSDWNLVFTDVVLVSLPIVILYFSAQKQIMSGMTSGAVKG</sequence>
<evidence type="ECO:0000259" key="8">
    <source>
        <dbReference type="PROSITE" id="PS50928"/>
    </source>
</evidence>
<dbReference type="InterPro" id="IPR000515">
    <property type="entry name" value="MetI-like"/>
</dbReference>
<feature type="transmembrane region" description="Helical" evidence="7">
    <location>
        <begin position="104"/>
        <end position="129"/>
    </location>
</feature>
<dbReference type="PANTHER" id="PTHR43744:SF12">
    <property type="entry name" value="ABC TRANSPORTER PERMEASE PROTEIN MG189-RELATED"/>
    <property type="match status" value="1"/>
</dbReference>
<proteinExistence type="inferred from homology"/>
<evidence type="ECO:0000256" key="7">
    <source>
        <dbReference type="RuleBase" id="RU363032"/>
    </source>
</evidence>
<evidence type="ECO:0000256" key="6">
    <source>
        <dbReference type="ARBA" id="ARBA00023136"/>
    </source>
</evidence>
<keyword evidence="4 7" id="KW-0812">Transmembrane</keyword>
<keyword evidence="6 7" id="KW-0472">Membrane</keyword>
<dbReference type="SUPFAM" id="SSF161098">
    <property type="entry name" value="MetI-like"/>
    <property type="match status" value="1"/>
</dbReference>
<dbReference type="PANTHER" id="PTHR43744">
    <property type="entry name" value="ABC TRANSPORTER PERMEASE PROTEIN MG189-RELATED-RELATED"/>
    <property type="match status" value="1"/>
</dbReference>
<evidence type="ECO:0000256" key="1">
    <source>
        <dbReference type="ARBA" id="ARBA00004651"/>
    </source>
</evidence>
<keyword evidence="10" id="KW-1185">Reference proteome</keyword>
<keyword evidence="2 7" id="KW-0813">Transport</keyword>
<dbReference type="AlphaFoldDB" id="G9WU14"/>
<dbReference type="PATRIC" id="fig|796944.3.peg.1238"/>
<feature type="transmembrane region" description="Helical" evidence="7">
    <location>
        <begin position="12"/>
        <end position="32"/>
    </location>
</feature>
<reference evidence="9 10" key="1">
    <citation type="submission" date="2011-08" db="EMBL/GenBank/DDBJ databases">
        <title>The Genome Sequence of Oribacterium sp. ACB7.</title>
        <authorList>
            <consortium name="The Broad Institute Genome Sequencing Platform"/>
            <person name="Earl A."/>
            <person name="Ward D."/>
            <person name="Feldgarden M."/>
            <person name="Gevers D."/>
            <person name="Sizova M."/>
            <person name="Hazen A."/>
            <person name="Epstein S."/>
            <person name="Young S.K."/>
            <person name="Zeng Q."/>
            <person name="Gargeya S."/>
            <person name="Fitzgerald M."/>
            <person name="Haas B."/>
            <person name="Abouelleil A."/>
            <person name="Alvarado L."/>
            <person name="Arachchi H.M."/>
            <person name="Berlin A."/>
            <person name="Brown A."/>
            <person name="Chapman S.B."/>
            <person name="Chen Z."/>
            <person name="Dunbar C."/>
            <person name="Freedman E."/>
            <person name="Gearin G."/>
            <person name="Gellesch M."/>
            <person name="Goldberg J."/>
            <person name="Griggs A."/>
            <person name="Gujja S."/>
            <person name="Heiman D."/>
            <person name="Howarth C."/>
            <person name="Larson L."/>
            <person name="Lui A."/>
            <person name="MacDonald P.J.P."/>
            <person name="Montmayeur A."/>
            <person name="Murphy C."/>
            <person name="Neiman D."/>
            <person name="Pearson M."/>
            <person name="Priest M."/>
            <person name="Roberts A."/>
            <person name="Saif S."/>
            <person name="Shea T."/>
            <person name="Shenoy N."/>
            <person name="Sisk P."/>
            <person name="Stolte C."/>
            <person name="Sykes S."/>
            <person name="Wortman J."/>
            <person name="Nusbaum C."/>
            <person name="Birren B."/>
        </authorList>
    </citation>
    <scope>NUCLEOTIDE SEQUENCE [LARGE SCALE GENOMIC DNA]</scope>
    <source>
        <strain evidence="9 10">ACB7</strain>
    </source>
</reference>
<feature type="transmembrane region" description="Helical" evidence="7">
    <location>
        <begin position="234"/>
        <end position="253"/>
    </location>
</feature>
<feature type="transmembrane region" description="Helical" evidence="7">
    <location>
        <begin position="66"/>
        <end position="92"/>
    </location>
</feature>
<keyword evidence="3" id="KW-1003">Cell membrane</keyword>
<keyword evidence="5 7" id="KW-1133">Transmembrane helix</keyword>
<dbReference type="PROSITE" id="PS50928">
    <property type="entry name" value="ABC_TM1"/>
    <property type="match status" value="1"/>
</dbReference>
<dbReference type="HOGENOM" id="CLU_016047_1_2_9"/>
<evidence type="ECO:0000256" key="2">
    <source>
        <dbReference type="ARBA" id="ARBA00022448"/>
    </source>
</evidence>
<name>G9WU14_9FIRM</name>
<feature type="transmembrane region" description="Helical" evidence="7">
    <location>
        <begin position="176"/>
        <end position="201"/>
    </location>
</feature>
<dbReference type="Proteomes" id="UP000003527">
    <property type="component" value="Unassembled WGS sequence"/>
</dbReference>
<evidence type="ECO:0000256" key="5">
    <source>
        <dbReference type="ARBA" id="ARBA00022989"/>
    </source>
</evidence>
<evidence type="ECO:0000256" key="4">
    <source>
        <dbReference type="ARBA" id="ARBA00022692"/>
    </source>
</evidence>